<evidence type="ECO:0000313" key="1">
    <source>
        <dbReference type="EMBL" id="RNA21737.1"/>
    </source>
</evidence>
<proteinExistence type="predicted"/>
<dbReference type="AlphaFoldDB" id="A0A3M7RE01"/>
<organism evidence="1 2">
    <name type="scientific">Brachionus plicatilis</name>
    <name type="common">Marine rotifer</name>
    <name type="synonym">Brachionus muelleri</name>
    <dbReference type="NCBI Taxonomy" id="10195"/>
    <lineage>
        <taxon>Eukaryota</taxon>
        <taxon>Metazoa</taxon>
        <taxon>Spiralia</taxon>
        <taxon>Gnathifera</taxon>
        <taxon>Rotifera</taxon>
        <taxon>Eurotatoria</taxon>
        <taxon>Monogononta</taxon>
        <taxon>Pseudotrocha</taxon>
        <taxon>Ploima</taxon>
        <taxon>Brachionidae</taxon>
        <taxon>Brachionus</taxon>
    </lineage>
</organism>
<keyword evidence="2" id="KW-1185">Reference proteome</keyword>
<evidence type="ECO:0000313" key="2">
    <source>
        <dbReference type="Proteomes" id="UP000276133"/>
    </source>
</evidence>
<protein>
    <submittedName>
        <fullName evidence="1">Uncharacterized protein</fullName>
    </submittedName>
</protein>
<reference evidence="1 2" key="1">
    <citation type="journal article" date="2018" name="Sci. Rep.">
        <title>Genomic signatures of local adaptation to the degree of environmental predictability in rotifers.</title>
        <authorList>
            <person name="Franch-Gras L."/>
            <person name="Hahn C."/>
            <person name="Garcia-Roger E.M."/>
            <person name="Carmona M.J."/>
            <person name="Serra M."/>
            <person name="Gomez A."/>
        </authorList>
    </citation>
    <scope>NUCLEOTIDE SEQUENCE [LARGE SCALE GENOMIC DNA]</scope>
    <source>
        <strain evidence="1">HYR1</strain>
    </source>
</reference>
<sequence length="80" mass="9798">MKHHVNFFNLFRLLNYNLNIYLFQMIFQQNGWETGSIKPVRNRLKGISVRFVNLFMEPVRIWNRFMEPELTLDTDLHINK</sequence>
<dbReference type="EMBL" id="REGN01003611">
    <property type="protein sequence ID" value="RNA21737.1"/>
    <property type="molecule type" value="Genomic_DNA"/>
</dbReference>
<accession>A0A3M7RE01</accession>
<gene>
    <name evidence="1" type="ORF">BpHYR1_011689</name>
</gene>
<comment type="caution">
    <text evidence="1">The sequence shown here is derived from an EMBL/GenBank/DDBJ whole genome shotgun (WGS) entry which is preliminary data.</text>
</comment>
<dbReference type="Proteomes" id="UP000276133">
    <property type="component" value="Unassembled WGS sequence"/>
</dbReference>
<name>A0A3M7RE01_BRAPC</name>